<dbReference type="AlphaFoldDB" id="A0A2S7KV57"/>
<evidence type="ECO:0000313" key="7">
    <source>
        <dbReference type="EMBL" id="PQB08860.1"/>
    </source>
</evidence>
<dbReference type="Gene3D" id="3.30.420.10">
    <property type="entry name" value="Ribonuclease H-like superfamily/Ribonuclease H"/>
    <property type="match status" value="1"/>
</dbReference>
<keyword evidence="8" id="KW-1185">Reference proteome</keyword>
<evidence type="ECO:0000313" key="2">
    <source>
        <dbReference type="EMBL" id="PQB03216.1"/>
    </source>
</evidence>
<dbReference type="NCBIfam" id="NF033545">
    <property type="entry name" value="transpos_IS630"/>
    <property type="match status" value="1"/>
</dbReference>
<reference evidence="4 8" key="1">
    <citation type="submission" date="2016-11" db="EMBL/GenBank/DDBJ databases">
        <title>Trade-off between light-utilization and light-protection in marine flavobacteria.</title>
        <authorList>
            <person name="Kumagai Y."/>
        </authorList>
    </citation>
    <scope>NUCLEOTIDE SEQUENCE [LARGE SCALE GENOMIC DNA]</scope>
    <source>
        <strain evidence="4 8">ATCC 700397</strain>
    </source>
</reference>
<proteinExistence type="predicted"/>
<dbReference type="SUPFAM" id="SSF53098">
    <property type="entry name" value="Ribonuclease H-like"/>
    <property type="match status" value="1"/>
</dbReference>
<dbReference type="InterPro" id="IPR012337">
    <property type="entry name" value="RNaseH-like_sf"/>
</dbReference>
<protein>
    <submittedName>
        <fullName evidence="4">Transposase</fullName>
    </submittedName>
</protein>
<organism evidence="4 8">
    <name type="scientific">Polaribacter filamentus</name>
    <dbReference type="NCBI Taxonomy" id="53483"/>
    <lineage>
        <taxon>Bacteria</taxon>
        <taxon>Pseudomonadati</taxon>
        <taxon>Bacteroidota</taxon>
        <taxon>Flavobacteriia</taxon>
        <taxon>Flavobacteriales</taxon>
        <taxon>Flavobacteriaceae</taxon>
    </lineage>
</organism>
<gene>
    <name evidence="7" type="ORF">BST83_00365</name>
    <name evidence="6" type="ORF">BST83_01915</name>
    <name evidence="4" type="ORF">BST83_04460</name>
    <name evidence="5" type="ORF">BST83_05505</name>
    <name evidence="2" type="ORF">BST83_18065</name>
    <name evidence="3" type="ORF">BST83_18870</name>
</gene>
<feature type="domain" description="Tc1-like transposase DDE" evidence="1">
    <location>
        <begin position="15"/>
        <end position="152"/>
    </location>
</feature>
<name>A0A2S7KV57_9FLAO</name>
<dbReference type="Proteomes" id="UP000239522">
    <property type="component" value="Unassembled WGS sequence"/>
</dbReference>
<evidence type="ECO:0000313" key="8">
    <source>
        <dbReference type="Proteomes" id="UP000239522"/>
    </source>
</evidence>
<dbReference type="GO" id="GO:0003676">
    <property type="term" value="F:nucleic acid binding"/>
    <property type="evidence" value="ECO:0007669"/>
    <property type="project" value="InterPro"/>
</dbReference>
<dbReference type="EMBL" id="MQUA01000004">
    <property type="protein sequence ID" value="PQB08860.1"/>
    <property type="molecule type" value="Genomic_DNA"/>
</dbReference>
<evidence type="ECO:0000313" key="6">
    <source>
        <dbReference type="EMBL" id="PQB08775.1"/>
    </source>
</evidence>
<dbReference type="RefSeq" id="WP_104808084.1">
    <property type="nucleotide sequence ID" value="NZ_MQUA01000004.1"/>
</dbReference>
<accession>A0A2S7KV57</accession>
<sequence>MRLSLNKNKYKEVNLYFQDEARFGMMNHLGKYLTASGVKPIVTYQHIFKTTYLYGSYSPINGDCFVWEINGVDTKIFEAYLKEFSLYKPKEYKIVVIDNAGFHSTKNIEIPENIHLLRIPPYNPELNPCEQVWQYIKNRFKNQRFEKMENLKEWLHKTVTKMDSETIKSITGNHHFLNAFNAAFIN</sequence>
<dbReference type="InterPro" id="IPR047655">
    <property type="entry name" value="Transpos_IS630-like"/>
</dbReference>
<dbReference type="InterPro" id="IPR038717">
    <property type="entry name" value="Tc1-like_DDE_dom"/>
</dbReference>
<dbReference type="EMBL" id="MQUA01000014">
    <property type="protein sequence ID" value="PQB03357.1"/>
    <property type="molecule type" value="Genomic_DNA"/>
</dbReference>
<evidence type="ECO:0000259" key="1">
    <source>
        <dbReference type="Pfam" id="PF13358"/>
    </source>
</evidence>
<dbReference type="InterPro" id="IPR036397">
    <property type="entry name" value="RNaseH_sf"/>
</dbReference>
<dbReference type="EMBL" id="MQUA01000014">
    <property type="protein sequence ID" value="PQB03216.1"/>
    <property type="molecule type" value="Genomic_DNA"/>
</dbReference>
<dbReference type="EMBL" id="MQUA01000013">
    <property type="protein sequence ID" value="PQB06500.1"/>
    <property type="molecule type" value="Genomic_DNA"/>
</dbReference>
<dbReference type="OrthoDB" id="64529at2"/>
<evidence type="ECO:0000313" key="3">
    <source>
        <dbReference type="EMBL" id="PQB03357.1"/>
    </source>
</evidence>
<evidence type="ECO:0000313" key="5">
    <source>
        <dbReference type="EMBL" id="PQB06674.1"/>
    </source>
</evidence>
<comment type="caution">
    <text evidence="4">The sequence shown here is derived from an EMBL/GenBank/DDBJ whole genome shotgun (WGS) entry which is preliminary data.</text>
</comment>
<dbReference type="EMBL" id="MQUA01000013">
    <property type="protein sequence ID" value="PQB06674.1"/>
    <property type="molecule type" value="Genomic_DNA"/>
</dbReference>
<dbReference type="EMBL" id="MQUA01000010">
    <property type="protein sequence ID" value="PQB08775.1"/>
    <property type="molecule type" value="Genomic_DNA"/>
</dbReference>
<evidence type="ECO:0000313" key="4">
    <source>
        <dbReference type="EMBL" id="PQB06500.1"/>
    </source>
</evidence>
<dbReference type="Pfam" id="PF13358">
    <property type="entry name" value="DDE_3"/>
    <property type="match status" value="1"/>
</dbReference>